<dbReference type="Proteomes" id="UP000057043">
    <property type="component" value="Unassembled WGS sequence"/>
</dbReference>
<dbReference type="AlphaFoldDB" id="A0A117MD24"/>
<evidence type="ECO:0000313" key="4">
    <source>
        <dbReference type="Proteomes" id="UP000057043"/>
    </source>
</evidence>
<accession>A0A117MD24</accession>
<protein>
    <submittedName>
        <fullName evidence="2">Uncharacterized protein</fullName>
    </submittedName>
</protein>
<organism evidence="2 3">
    <name type="scientific">Methanothrix harundinacea</name>
    <dbReference type="NCBI Taxonomy" id="301375"/>
    <lineage>
        <taxon>Archaea</taxon>
        <taxon>Methanobacteriati</taxon>
        <taxon>Methanobacteriota</taxon>
        <taxon>Stenosarchaea group</taxon>
        <taxon>Methanomicrobia</taxon>
        <taxon>Methanotrichales</taxon>
        <taxon>Methanotrichaceae</taxon>
        <taxon>Methanothrix</taxon>
    </lineage>
</organism>
<reference evidence="3 4" key="2">
    <citation type="journal article" date="2015" name="MBio">
        <title>Genome-Resolved Metagenomic Analysis Reveals Roles for Candidate Phyla and Other Microbial Community Members in Biogeochemical Transformations in Oil Reservoirs.</title>
        <authorList>
            <person name="Hu P."/>
            <person name="Tom L."/>
            <person name="Singh A."/>
            <person name="Thomas B.C."/>
            <person name="Baker B.J."/>
            <person name="Piceno Y.M."/>
            <person name="Andersen G.L."/>
            <person name="Banfield J.F."/>
        </authorList>
    </citation>
    <scope>NUCLEOTIDE SEQUENCE [LARGE SCALE GENOMIC DNA]</scope>
    <source>
        <strain evidence="1">57_489</strain>
    </source>
</reference>
<dbReference type="EMBL" id="LGFT01000049">
    <property type="protein sequence ID" value="KUK43752.1"/>
    <property type="molecule type" value="Genomic_DNA"/>
</dbReference>
<dbReference type="EMBL" id="LGHB01000003">
    <property type="protein sequence ID" value="KUK97327.1"/>
    <property type="molecule type" value="Genomic_DNA"/>
</dbReference>
<name>A0A117MD24_9EURY</name>
<dbReference type="Proteomes" id="UP000053961">
    <property type="component" value="Unassembled WGS sequence"/>
</dbReference>
<gene>
    <name evidence="1" type="ORF">XD72_1860</name>
    <name evidence="2" type="ORF">XE07_0482</name>
</gene>
<evidence type="ECO:0000313" key="3">
    <source>
        <dbReference type="Proteomes" id="UP000053961"/>
    </source>
</evidence>
<proteinExistence type="predicted"/>
<evidence type="ECO:0000313" key="2">
    <source>
        <dbReference type="EMBL" id="KUK97327.1"/>
    </source>
</evidence>
<reference evidence="2" key="1">
    <citation type="journal article" date="2015" name="MBio">
        <title>Genome-resolved metagenomic analysis reveals roles for candidate phyla and other microbial community members in biogeochemical transformations in oil reservoirs.</title>
        <authorList>
            <person name="Hu P."/>
            <person name="Tom L."/>
            <person name="Singh A."/>
            <person name="Thomas B.C."/>
            <person name="Baker B.J."/>
            <person name="Piceno Y.M."/>
            <person name="Andersen G.L."/>
            <person name="Banfield J.F."/>
        </authorList>
    </citation>
    <scope>NUCLEOTIDE SEQUENCE [LARGE SCALE GENOMIC DNA]</scope>
    <source>
        <strain evidence="2">56_747</strain>
    </source>
</reference>
<comment type="caution">
    <text evidence="2">The sequence shown here is derived from an EMBL/GenBank/DDBJ whole genome shotgun (WGS) entry which is preliminary data.</text>
</comment>
<sequence>MEPEEVGEGDEEFDEVSVDKLFRELEALGARKRSRRREEIEAALKASLSGADAKEGALILLNLDGGECLSFDGYPEALEHMRKHKGRWYLAPRGIDRKVFRVKKSGGP</sequence>
<evidence type="ECO:0000313" key="1">
    <source>
        <dbReference type="EMBL" id="KUK43752.1"/>
    </source>
</evidence>
<dbReference type="PATRIC" id="fig|301375.6.peg.402"/>